<evidence type="ECO:0000256" key="7">
    <source>
        <dbReference type="RuleBase" id="RU369079"/>
    </source>
</evidence>
<feature type="transmembrane region" description="Helical" evidence="7">
    <location>
        <begin position="401"/>
        <end position="419"/>
    </location>
</feature>
<feature type="transmembrane region" description="Helical" evidence="7">
    <location>
        <begin position="173"/>
        <end position="193"/>
    </location>
</feature>
<dbReference type="PIRSF" id="PIRSF006066">
    <property type="entry name" value="HI0050"/>
    <property type="match status" value="1"/>
</dbReference>
<dbReference type="RefSeq" id="WP_258731428.1">
    <property type="nucleotide sequence ID" value="NZ_JANTHZ010000001.1"/>
</dbReference>
<comment type="similarity">
    <text evidence="7">Belongs to the TRAP transporter large permease family.</text>
</comment>
<evidence type="ECO:0000256" key="5">
    <source>
        <dbReference type="ARBA" id="ARBA00022989"/>
    </source>
</evidence>
<dbReference type="InterPro" id="IPR010656">
    <property type="entry name" value="DctM"/>
</dbReference>
<keyword evidence="10" id="KW-1185">Reference proteome</keyword>
<dbReference type="GO" id="GO:0005886">
    <property type="term" value="C:plasma membrane"/>
    <property type="evidence" value="ECO:0007669"/>
    <property type="project" value="UniProtKB-SubCell"/>
</dbReference>
<comment type="caution">
    <text evidence="9">The sequence shown here is derived from an EMBL/GenBank/DDBJ whole genome shotgun (WGS) entry which is preliminary data.</text>
</comment>
<keyword evidence="6 7" id="KW-0472">Membrane</keyword>
<proteinExistence type="inferred from homology"/>
<comment type="caution">
    <text evidence="7">Lacks conserved residue(s) required for the propagation of feature annotation.</text>
</comment>
<sequence length="433" mass="45854">MTAIVLIVTVLLLVLLLNGMPVAFTMLVAGGVGVYLVAGWDTMAGVMSTAPYEQVASYTLSTLPMFILMAEFLTAGGFTADIFRAFYKWSGHMRGGLAYAVIFGGAMLAAISGSSSAAAGTLAGAAHPEMRRYGYDDSFATGVMAMSGTLSIMIPPSIAFIIFGIITETSVGALLLAGILPGLLTALGYVLAIRLSLWHNPALAPTAPGRFPLRERVETLSTVWPVMLLMVMLLAAIYSGAATVTEIGAVGAAAALVIALAMRRMTLRSFVKAVTHGTRNSAMILAIIAGASVFGIFVTLSGVPQMLVQAVESAGVDRWVVFSMILVLLLILGFFLDQLAVMVLTLPIIFPLLLRLGFEPIWFGVILVKTVEIGLVTPPMGLNCFVVSSVTGVPAHKVFRGIWWLVLVDMLVLLALILFPQISLTIPRWAGAM</sequence>
<dbReference type="InterPro" id="IPR004681">
    <property type="entry name" value="TRAP_DctM"/>
</dbReference>
<feature type="transmembrane region" description="Helical" evidence="7">
    <location>
        <begin position="99"/>
        <end position="123"/>
    </location>
</feature>
<keyword evidence="2" id="KW-1003">Cell membrane</keyword>
<keyword evidence="4 7" id="KW-0812">Transmembrane</keyword>
<dbReference type="PANTHER" id="PTHR33362:SF5">
    <property type="entry name" value="C4-DICARBOXYLATE TRAP TRANSPORTER LARGE PERMEASE PROTEIN DCTM"/>
    <property type="match status" value="1"/>
</dbReference>
<evidence type="ECO:0000259" key="8">
    <source>
        <dbReference type="Pfam" id="PF06808"/>
    </source>
</evidence>
<dbReference type="NCBIfam" id="TIGR00786">
    <property type="entry name" value="dctM"/>
    <property type="match status" value="1"/>
</dbReference>
<feature type="transmembrane region" description="Helical" evidence="7">
    <location>
        <begin position="282"/>
        <end position="301"/>
    </location>
</feature>
<dbReference type="GO" id="GO:0022857">
    <property type="term" value="F:transmembrane transporter activity"/>
    <property type="evidence" value="ECO:0007669"/>
    <property type="project" value="UniProtKB-UniRule"/>
</dbReference>
<dbReference type="Pfam" id="PF06808">
    <property type="entry name" value="DctM"/>
    <property type="match status" value="1"/>
</dbReference>
<reference evidence="9" key="1">
    <citation type="submission" date="2022-08" db="EMBL/GenBank/DDBJ databases">
        <authorList>
            <person name="Li F."/>
        </authorList>
    </citation>
    <scope>NUCLEOTIDE SEQUENCE</scope>
    <source>
        <strain evidence="9">MQZ15Z-1</strain>
    </source>
</reference>
<dbReference type="EMBL" id="JANTHZ010000001">
    <property type="protein sequence ID" value="MCS0494476.1"/>
    <property type="molecule type" value="Genomic_DNA"/>
</dbReference>
<protein>
    <recommendedName>
        <fullName evidence="7">TRAP transporter large permease protein</fullName>
    </recommendedName>
</protein>
<dbReference type="AlphaFoldDB" id="A0A9X2PCP9"/>
<comment type="subunit">
    <text evidence="7">The complex comprises the extracytoplasmic solute receptor protein and the two transmembrane proteins.</text>
</comment>
<evidence type="ECO:0000256" key="1">
    <source>
        <dbReference type="ARBA" id="ARBA00004429"/>
    </source>
</evidence>
<feature type="transmembrane region" description="Helical" evidence="7">
    <location>
        <begin position="65"/>
        <end position="87"/>
    </location>
</feature>
<keyword evidence="5 7" id="KW-1133">Transmembrane helix</keyword>
<evidence type="ECO:0000256" key="2">
    <source>
        <dbReference type="ARBA" id="ARBA00022475"/>
    </source>
</evidence>
<feature type="domain" description="TRAP C4-dicarboxylate transport system permease DctM subunit" evidence="8">
    <location>
        <begin position="10"/>
        <end position="422"/>
    </location>
</feature>
<keyword evidence="7" id="KW-0813">Transport</keyword>
<gene>
    <name evidence="9" type="ORF">NVS89_05150</name>
</gene>
<accession>A0A9X2PCP9</accession>
<evidence type="ECO:0000256" key="3">
    <source>
        <dbReference type="ARBA" id="ARBA00022519"/>
    </source>
</evidence>
<dbReference type="Proteomes" id="UP001151088">
    <property type="component" value="Unassembled WGS sequence"/>
</dbReference>
<organism evidence="9 10">
    <name type="scientific">Ancylobacter mangrovi</name>
    <dbReference type="NCBI Taxonomy" id="2972472"/>
    <lineage>
        <taxon>Bacteria</taxon>
        <taxon>Pseudomonadati</taxon>
        <taxon>Pseudomonadota</taxon>
        <taxon>Alphaproteobacteria</taxon>
        <taxon>Hyphomicrobiales</taxon>
        <taxon>Xanthobacteraceae</taxon>
        <taxon>Ancylobacter</taxon>
    </lineage>
</organism>
<comment type="subcellular location">
    <subcellularLocation>
        <location evidence="1 7">Cell inner membrane</location>
        <topology evidence="1 7">Multi-pass membrane protein</topology>
    </subcellularLocation>
</comment>
<evidence type="ECO:0000256" key="6">
    <source>
        <dbReference type="ARBA" id="ARBA00023136"/>
    </source>
</evidence>
<feature type="transmembrane region" description="Helical" evidence="7">
    <location>
        <begin position="143"/>
        <end position="166"/>
    </location>
</feature>
<feature type="transmembrane region" description="Helical" evidence="7">
    <location>
        <begin position="321"/>
        <end position="354"/>
    </location>
</feature>
<comment type="function">
    <text evidence="7">Part of the tripartite ATP-independent periplasmic (TRAP) transport system.</text>
</comment>
<feature type="transmembrane region" description="Helical" evidence="7">
    <location>
        <begin position="228"/>
        <end position="261"/>
    </location>
</feature>
<keyword evidence="3 7" id="KW-0997">Cell inner membrane</keyword>
<evidence type="ECO:0000313" key="9">
    <source>
        <dbReference type="EMBL" id="MCS0494476.1"/>
    </source>
</evidence>
<evidence type="ECO:0000313" key="10">
    <source>
        <dbReference type="Proteomes" id="UP001151088"/>
    </source>
</evidence>
<dbReference type="PANTHER" id="PTHR33362">
    <property type="entry name" value="SIALIC ACID TRAP TRANSPORTER PERMEASE PROTEIN SIAT-RELATED"/>
    <property type="match status" value="1"/>
</dbReference>
<name>A0A9X2PCP9_9HYPH</name>
<evidence type="ECO:0000256" key="4">
    <source>
        <dbReference type="ARBA" id="ARBA00022692"/>
    </source>
</evidence>